<evidence type="ECO:0000256" key="2">
    <source>
        <dbReference type="ARBA" id="ARBA00022517"/>
    </source>
</evidence>
<reference evidence="10" key="1">
    <citation type="submission" date="2018-11" db="EMBL/GenBank/DDBJ databases">
        <authorList>
            <consortium name="Pathogen Informatics"/>
        </authorList>
    </citation>
    <scope>NUCLEOTIDE SEQUENCE</scope>
</reference>
<dbReference type="GO" id="GO:0005730">
    <property type="term" value="C:nucleolus"/>
    <property type="evidence" value="ECO:0007669"/>
    <property type="project" value="UniProtKB-SubCell"/>
</dbReference>
<keyword evidence="5" id="KW-0808">Transferase</keyword>
<evidence type="ECO:0000256" key="3">
    <source>
        <dbReference type="ARBA" id="ARBA00022552"/>
    </source>
</evidence>
<keyword evidence="11" id="KW-1185">Reference proteome</keyword>
<evidence type="ECO:0000256" key="5">
    <source>
        <dbReference type="ARBA" id="ARBA00022679"/>
    </source>
</evidence>
<dbReference type="OrthoDB" id="289250at2759"/>
<evidence type="ECO:0000313" key="11">
    <source>
        <dbReference type="Proteomes" id="UP000784294"/>
    </source>
</evidence>
<dbReference type="InterPro" id="IPR029063">
    <property type="entry name" value="SAM-dependent_MTases_sf"/>
</dbReference>
<protein>
    <recommendedName>
        <fullName evidence="9">Ribosomal RNA methyltransferase FtsJ domain-containing protein</fullName>
    </recommendedName>
</protein>
<organism evidence="10 11">
    <name type="scientific">Protopolystoma xenopodis</name>
    <dbReference type="NCBI Taxonomy" id="117903"/>
    <lineage>
        <taxon>Eukaryota</taxon>
        <taxon>Metazoa</taxon>
        <taxon>Spiralia</taxon>
        <taxon>Lophotrochozoa</taxon>
        <taxon>Platyhelminthes</taxon>
        <taxon>Monogenea</taxon>
        <taxon>Polyopisthocotylea</taxon>
        <taxon>Polystomatidea</taxon>
        <taxon>Polystomatidae</taxon>
        <taxon>Protopolystoma</taxon>
    </lineage>
</organism>
<evidence type="ECO:0000256" key="4">
    <source>
        <dbReference type="ARBA" id="ARBA00022603"/>
    </source>
</evidence>
<keyword evidence="3" id="KW-0698">rRNA processing</keyword>
<dbReference type="Pfam" id="PF01728">
    <property type="entry name" value="FtsJ"/>
    <property type="match status" value="1"/>
</dbReference>
<dbReference type="GO" id="GO:0000463">
    <property type="term" value="P:maturation of LSU-rRNA from tricistronic rRNA transcript (SSU-rRNA, 5.8S rRNA, LSU-rRNA)"/>
    <property type="evidence" value="ECO:0007669"/>
    <property type="project" value="TreeGrafter"/>
</dbReference>
<dbReference type="EMBL" id="CAAALY010081054">
    <property type="protein sequence ID" value="VEL26555.1"/>
    <property type="molecule type" value="Genomic_DNA"/>
</dbReference>
<feature type="domain" description="Ribosomal RNA methyltransferase FtsJ" evidence="9">
    <location>
        <begin position="22"/>
        <end position="202"/>
    </location>
</feature>
<evidence type="ECO:0000256" key="8">
    <source>
        <dbReference type="PIRSR" id="PIRSR005461-1"/>
    </source>
</evidence>
<comment type="caution">
    <text evidence="10">The sequence shown here is derived from an EMBL/GenBank/DDBJ whole genome shotgun (WGS) entry which is preliminary data.</text>
</comment>
<dbReference type="InterPro" id="IPR050082">
    <property type="entry name" value="RNA_methyltr_RlmE"/>
</dbReference>
<keyword evidence="6 8" id="KW-0949">S-adenosyl-L-methionine</keyword>
<name>A0A448X2Z8_9PLAT</name>
<keyword evidence="4" id="KW-0489">Methyltransferase</keyword>
<keyword evidence="7" id="KW-0539">Nucleus</keyword>
<feature type="active site" description="Proton acceptor" evidence="8">
    <location>
        <position position="160"/>
    </location>
</feature>
<evidence type="ECO:0000259" key="9">
    <source>
        <dbReference type="Pfam" id="PF01728"/>
    </source>
</evidence>
<gene>
    <name evidence="10" type="ORF">PXEA_LOCUS19995</name>
</gene>
<dbReference type="Proteomes" id="UP000784294">
    <property type="component" value="Unassembled WGS sequence"/>
</dbReference>
<dbReference type="FunFam" id="3.40.50.150:FF:000004">
    <property type="entry name" value="AdoMet-dependent rRNA methyltransferase SPB1"/>
    <property type="match status" value="1"/>
</dbReference>
<dbReference type="GO" id="GO:0000466">
    <property type="term" value="P:maturation of 5.8S rRNA from tricistronic rRNA transcript (SSU-rRNA, 5.8S rRNA, LSU-rRNA)"/>
    <property type="evidence" value="ECO:0007669"/>
    <property type="project" value="TreeGrafter"/>
</dbReference>
<dbReference type="HAMAP" id="MF_01547">
    <property type="entry name" value="RNA_methyltr_E"/>
    <property type="match status" value="1"/>
</dbReference>
<accession>A0A448X2Z8</accession>
<dbReference type="GO" id="GO:0016435">
    <property type="term" value="F:rRNA (guanine) methyltransferase activity"/>
    <property type="evidence" value="ECO:0007669"/>
    <property type="project" value="TreeGrafter"/>
</dbReference>
<dbReference type="GO" id="GO:0008650">
    <property type="term" value="F:rRNA (uridine-2'-O-)-methyltransferase activity"/>
    <property type="evidence" value="ECO:0007669"/>
    <property type="project" value="TreeGrafter"/>
</dbReference>
<dbReference type="Gene3D" id="3.40.50.150">
    <property type="entry name" value="Vaccinia Virus protein VP39"/>
    <property type="match status" value="1"/>
</dbReference>
<dbReference type="PIRSF" id="PIRSF005461">
    <property type="entry name" value="23S_rRNA_mtase"/>
    <property type="match status" value="1"/>
</dbReference>
<evidence type="ECO:0000256" key="7">
    <source>
        <dbReference type="ARBA" id="ARBA00023242"/>
    </source>
</evidence>
<dbReference type="InterPro" id="IPR002877">
    <property type="entry name" value="RNA_MeTrfase_FtsJ_dom"/>
</dbReference>
<proteinExistence type="inferred from homology"/>
<dbReference type="GO" id="GO:0030687">
    <property type="term" value="C:preribosome, large subunit precursor"/>
    <property type="evidence" value="ECO:0007669"/>
    <property type="project" value="TreeGrafter"/>
</dbReference>
<sequence>MRKKVGKSRRDKFYFLAKETGYRSRAAFKLIQLNRKHQFLNNAAVLIDLCAAPGGWLQVASKELPVSGKIIGVDLVPIQAIPRVETFIADITSDKCRAVRLGYLLLSSLLKTRADVILHDGSPNVGTAWSIDEYSQAQLSLQAFSLATEFLNRGGWFITKIFRSKDYEAFKWILMNFFRKVHVAKPEASRLESAEIFLIGQDYIAPDRIDPKFLDPKHVFSEPEIPLDRNALVSKFLNTKDFKKLD</sequence>
<dbReference type="AlphaFoldDB" id="A0A448X2Z8"/>
<dbReference type="SUPFAM" id="SSF53335">
    <property type="entry name" value="S-adenosyl-L-methionine-dependent methyltransferases"/>
    <property type="match status" value="1"/>
</dbReference>
<evidence type="ECO:0000256" key="1">
    <source>
        <dbReference type="ARBA" id="ARBA00004604"/>
    </source>
</evidence>
<dbReference type="InterPro" id="IPR015507">
    <property type="entry name" value="rRNA-MeTfrase_E"/>
</dbReference>
<evidence type="ECO:0000313" key="10">
    <source>
        <dbReference type="EMBL" id="VEL26555.1"/>
    </source>
</evidence>
<keyword evidence="2" id="KW-0690">Ribosome biogenesis</keyword>
<dbReference type="PANTHER" id="PTHR10920">
    <property type="entry name" value="RIBOSOMAL RNA METHYLTRANSFERASE"/>
    <property type="match status" value="1"/>
</dbReference>
<evidence type="ECO:0000256" key="6">
    <source>
        <dbReference type="ARBA" id="ARBA00022691"/>
    </source>
</evidence>
<dbReference type="PANTHER" id="PTHR10920:SF13">
    <property type="entry name" value="PRE-RRNA 2'-O-RIBOSE RNA METHYLTRANSFERASE FTSJ3"/>
    <property type="match status" value="1"/>
</dbReference>
<comment type="subcellular location">
    <subcellularLocation>
        <location evidence="1">Nucleus</location>
        <location evidence="1">Nucleolus</location>
    </subcellularLocation>
</comment>